<proteinExistence type="inferred from homology"/>
<dbReference type="InterPro" id="IPR039425">
    <property type="entry name" value="RNA_pol_sigma-70-like"/>
</dbReference>
<dbReference type="PANTHER" id="PTHR43133:SF51">
    <property type="entry name" value="RNA POLYMERASE SIGMA FACTOR"/>
    <property type="match status" value="1"/>
</dbReference>
<keyword evidence="8" id="KW-1185">Reference proteome</keyword>
<dbReference type="Gene3D" id="1.10.1740.10">
    <property type="match status" value="1"/>
</dbReference>
<gene>
    <name evidence="7" type="ORF">SAMN05421753_1117</name>
</gene>
<sequence>MDRCLDKTFSGNCFSMIQFPRQTASQQMRPDDPNAVISLKRGLFMDDHSGSTSESKPASVREMSREDSRELLAVSWVKVQPSLTAFLIASTPQFSDAEDLLQEVAAEVARRFDEYDPSRPFLPWALWVAKIKIANFYRARERSPVKFIGDSIDALGEACDRVQGTLAEEKWALEKCLATLTGRSRQLLQLRYFEDLSPQEMSERLDMTAGAVRIALSRIRSALISCVRSTLAGSANSHG</sequence>
<feature type="domain" description="RNA polymerase sigma-70 region 2" evidence="5">
    <location>
        <begin position="79"/>
        <end position="142"/>
    </location>
</feature>
<dbReference type="GO" id="GO:0003677">
    <property type="term" value="F:DNA binding"/>
    <property type="evidence" value="ECO:0007669"/>
    <property type="project" value="InterPro"/>
</dbReference>
<evidence type="ECO:0000259" key="5">
    <source>
        <dbReference type="Pfam" id="PF04542"/>
    </source>
</evidence>
<dbReference type="CDD" id="cd06171">
    <property type="entry name" value="Sigma70_r4"/>
    <property type="match status" value="1"/>
</dbReference>
<dbReference type="GO" id="GO:0016987">
    <property type="term" value="F:sigma factor activity"/>
    <property type="evidence" value="ECO:0007669"/>
    <property type="project" value="UniProtKB-KW"/>
</dbReference>
<name>A0A1I3JU87_9PLAN</name>
<evidence type="ECO:0000256" key="4">
    <source>
        <dbReference type="ARBA" id="ARBA00023163"/>
    </source>
</evidence>
<dbReference type="Pfam" id="PF04542">
    <property type="entry name" value="Sigma70_r2"/>
    <property type="match status" value="1"/>
</dbReference>
<evidence type="ECO:0000256" key="2">
    <source>
        <dbReference type="ARBA" id="ARBA00023015"/>
    </source>
</evidence>
<dbReference type="InterPro" id="IPR007627">
    <property type="entry name" value="RNA_pol_sigma70_r2"/>
</dbReference>
<protein>
    <submittedName>
        <fullName evidence="7">RNA polymerase sigma-70 factor, Rhodopirellula/Verrucomicrobium family</fullName>
    </submittedName>
</protein>
<keyword evidence="3" id="KW-0731">Sigma factor</keyword>
<dbReference type="GO" id="GO:0006352">
    <property type="term" value="P:DNA-templated transcription initiation"/>
    <property type="evidence" value="ECO:0007669"/>
    <property type="project" value="InterPro"/>
</dbReference>
<evidence type="ECO:0000259" key="6">
    <source>
        <dbReference type="Pfam" id="PF08281"/>
    </source>
</evidence>
<evidence type="ECO:0000256" key="3">
    <source>
        <dbReference type="ARBA" id="ARBA00023082"/>
    </source>
</evidence>
<dbReference type="InterPro" id="IPR036388">
    <property type="entry name" value="WH-like_DNA-bd_sf"/>
</dbReference>
<dbReference type="Gene3D" id="1.10.10.10">
    <property type="entry name" value="Winged helix-like DNA-binding domain superfamily/Winged helix DNA-binding domain"/>
    <property type="match status" value="1"/>
</dbReference>
<dbReference type="EMBL" id="FOQD01000011">
    <property type="protein sequence ID" value="SFI63515.1"/>
    <property type="molecule type" value="Genomic_DNA"/>
</dbReference>
<dbReference type="InterPro" id="IPR013324">
    <property type="entry name" value="RNA_pol_sigma_r3/r4-like"/>
</dbReference>
<dbReference type="InterPro" id="IPR013325">
    <property type="entry name" value="RNA_pol_sigma_r2"/>
</dbReference>
<reference evidence="8" key="1">
    <citation type="submission" date="2016-10" db="EMBL/GenBank/DDBJ databases">
        <authorList>
            <person name="Varghese N."/>
            <person name="Submissions S."/>
        </authorList>
    </citation>
    <scope>NUCLEOTIDE SEQUENCE [LARGE SCALE GENOMIC DNA]</scope>
    <source>
        <strain evidence="8">DSM 26348</strain>
    </source>
</reference>
<dbReference type="InterPro" id="IPR013249">
    <property type="entry name" value="RNA_pol_sigma70_r4_t2"/>
</dbReference>
<dbReference type="PANTHER" id="PTHR43133">
    <property type="entry name" value="RNA POLYMERASE ECF-TYPE SIGMA FACTO"/>
    <property type="match status" value="1"/>
</dbReference>
<dbReference type="InterPro" id="IPR014284">
    <property type="entry name" value="RNA_pol_sigma-70_dom"/>
</dbReference>
<dbReference type="SUPFAM" id="SSF88946">
    <property type="entry name" value="Sigma2 domain of RNA polymerase sigma factors"/>
    <property type="match status" value="1"/>
</dbReference>
<evidence type="ECO:0000256" key="1">
    <source>
        <dbReference type="ARBA" id="ARBA00010641"/>
    </source>
</evidence>
<evidence type="ECO:0000313" key="7">
    <source>
        <dbReference type="EMBL" id="SFI63515.1"/>
    </source>
</evidence>
<dbReference type="SUPFAM" id="SSF88659">
    <property type="entry name" value="Sigma3 and sigma4 domains of RNA polymerase sigma factors"/>
    <property type="match status" value="1"/>
</dbReference>
<accession>A0A1I3JU87</accession>
<comment type="similarity">
    <text evidence="1">Belongs to the sigma-70 factor family. ECF subfamily.</text>
</comment>
<keyword evidence="2" id="KW-0805">Transcription regulation</keyword>
<feature type="domain" description="RNA polymerase sigma factor 70 region 4 type 2" evidence="6">
    <location>
        <begin position="172"/>
        <end position="223"/>
    </location>
</feature>
<dbReference type="NCBIfam" id="TIGR02937">
    <property type="entry name" value="sigma70-ECF"/>
    <property type="match status" value="1"/>
</dbReference>
<dbReference type="Proteomes" id="UP000199518">
    <property type="component" value="Unassembled WGS sequence"/>
</dbReference>
<dbReference type="AlphaFoldDB" id="A0A1I3JU87"/>
<dbReference type="STRING" id="1576369.SAMN05421753_1117"/>
<organism evidence="7 8">
    <name type="scientific">Planctomicrobium piriforme</name>
    <dbReference type="NCBI Taxonomy" id="1576369"/>
    <lineage>
        <taxon>Bacteria</taxon>
        <taxon>Pseudomonadati</taxon>
        <taxon>Planctomycetota</taxon>
        <taxon>Planctomycetia</taxon>
        <taxon>Planctomycetales</taxon>
        <taxon>Planctomycetaceae</taxon>
        <taxon>Planctomicrobium</taxon>
    </lineage>
</organism>
<keyword evidence="4" id="KW-0804">Transcription</keyword>
<evidence type="ECO:0000313" key="8">
    <source>
        <dbReference type="Proteomes" id="UP000199518"/>
    </source>
</evidence>
<dbReference type="Pfam" id="PF08281">
    <property type="entry name" value="Sigma70_r4_2"/>
    <property type="match status" value="1"/>
</dbReference>